<sequence length="160" mass="15808">MRACLAAPIDGMTTAPASLSRAISCCLGANANEATRTPSRIINSTRSPASAASARMFTPNGLSVTALTFVIAAASSSSVMVAEAKMPSPPALAVADTSRAPATQPIPVCTTGCSMPMSSVSGVRSLIATADNAVGVPPACRGRSDVGAPPACGGEEAEQS</sequence>
<organism evidence="1 2">
    <name type="scientific">Mycobacterium tuberculosis</name>
    <dbReference type="NCBI Taxonomy" id="1773"/>
    <lineage>
        <taxon>Bacteria</taxon>
        <taxon>Bacillati</taxon>
        <taxon>Actinomycetota</taxon>
        <taxon>Actinomycetes</taxon>
        <taxon>Mycobacteriales</taxon>
        <taxon>Mycobacteriaceae</taxon>
        <taxon>Mycobacterium</taxon>
        <taxon>Mycobacterium tuberculosis complex</taxon>
    </lineage>
</organism>
<evidence type="ECO:0000313" key="1">
    <source>
        <dbReference type="EMBL" id="CFE46083.1"/>
    </source>
</evidence>
<dbReference type="EMBL" id="CFOE01000816">
    <property type="protein sequence ID" value="CFE46083.1"/>
    <property type="molecule type" value="Genomic_DNA"/>
</dbReference>
<reference evidence="1 2" key="1">
    <citation type="submission" date="2015-03" db="EMBL/GenBank/DDBJ databases">
        <authorList>
            <consortium name="Pathogen Informatics"/>
        </authorList>
    </citation>
    <scope>NUCLEOTIDE SEQUENCE [LARGE SCALE GENOMIC DNA]</scope>
    <source>
        <strain evidence="1 2">G09901357</strain>
    </source>
</reference>
<proteinExistence type="predicted"/>
<dbReference type="AlphaFoldDB" id="A0A655ISD4"/>
<evidence type="ECO:0000313" key="2">
    <source>
        <dbReference type="Proteomes" id="UP000048289"/>
    </source>
</evidence>
<accession>A0A655ISD4</accession>
<dbReference type="Proteomes" id="UP000048289">
    <property type="component" value="Unassembled WGS sequence"/>
</dbReference>
<gene>
    <name evidence="1" type="primary">purK_3</name>
    <name evidence="1" type="ORF">ERS007681_03976</name>
</gene>
<keyword evidence="1" id="KW-0456">Lyase</keyword>
<dbReference type="GO" id="GO:0004638">
    <property type="term" value="F:phosphoribosylaminoimidazole carboxylase activity"/>
    <property type="evidence" value="ECO:0007669"/>
    <property type="project" value="UniProtKB-EC"/>
</dbReference>
<protein>
    <submittedName>
        <fullName evidence="1">N5-carboxyaminoimidazole ribonucleotide synthase</fullName>
        <ecNumber evidence="1">4.1.1.21</ecNumber>
    </submittedName>
</protein>
<dbReference type="EC" id="4.1.1.21" evidence="1"/>
<name>A0A655ISD4_MYCTX</name>